<dbReference type="Pfam" id="PF00069">
    <property type="entry name" value="Pkinase"/>
    <property type="match status" value="1"/>
</dbReference>
<evidence type="ECO:0000256" key="9">
    <source>
        <dbReference type="SAM" id="MobiDB-lite"/>
    </source>
</evidence>
<feature type="compositionally biased region" description="Polar residues" evidence="9">
    <location>
        <begin position="16"/>
        <end position="36"/>
    </location>
</feature>
<dbReference type="PANTHER" id="PTHR48012">
    <property type="entry name" value="STERILE20-LIKE KINASE, ISOFORM B-RELATED"/>
    <property type="match status" value="1"/>
</dbReference>
<keyword evidence="6" id="KW-0067">ATP-binding</keyword>
<feature type="domain" description="Protein kinase" evidence="10">
    <location>
        <begin position="146"/>
        <end position="428"/>
    </location>
</feature>
<comment type="catalytic activity">
    <reaction evidence="7">
        <text>L-threonyl-[protein] + ATP = O-phospho-L-threonyl-[protein] + ADP + H(+)</text>
        <dbReference type="Rhea" id="RHEA:46608"/>
        <dbReference type="Rhea" id="RHEA-COMP:11060"/>
        <dbReference type="Rhea" id="RHEA-COMP:11605"/>
        <dbReference type="ChEBI" id="CHEBI:15378"/>
        <dbReference type="ChEBI" id="CHEBI:30013"/>
        <dbReference type="ChEBI" id="CHEBI:30616"/>
        <dbReference type="ChEBI" id="CHEBI:61977"/>
        <dbReference type="ChEBI" id="CHEBI:456216"/>
        <dbReference type="EC" id="2.7.11.1"/>
    </reaction>
</comment>
<keyword evidence="4" id="KW-0547">Nucleotide-binding</keyword>
<dbReference type="SUPFAM" id="SSF56112">
    <property type="entry name" value="Protein kinase-like (PK-like)"/>
    <property type="match status" value="1"/>
</dbReference>
<dbReference type="AlphaFoldDB" id="A0A168MUL4"/>
<keyword evidence="3" id="KW-0808">Transferase</keyword>
<accession>A0A168MUL4</accession>
<evidence type="ECO:0000256" key="3">
    <source>
        <dbReference type="ARBA" id="ARBA00022679"/>
    </source>
</evidence>
<dbReference type="PROSITE" id="PS00108">
    <property type="entry name" value="PROTEIN_KINASE_ST"/>
    <property type="match status" value="1"/>
</dbReference>
<evidence type="ECO:0000256" key="7">
    <source>
        <dbReference type="ARBA" id="ARBA00047899"/>
    </source>
</evidence>
<name>A0A168MUL4_ABSGL</name>
<dbReference type="EMBL" id="LT552594">
    <property type="protein sequence ID" value="SAL99238.1"/>
    <property type="molecule type" value="Genomic_DNA"/>
</dbReference>
<dbReference type="Gene3D" id="1.10.510.10">
    <property type="entry name" value="Transferase(Phosphotransferase) domain 1"/>
    <property type="match status" value="1"/>
</dbReference>
<dbReference type="InterPro" id="IPR008271">
    <property type="entry name" value="Ser/Thr_kinase_AS"/>
</dbReference>
<dbReference type="InterPro" id="IPR011009">
    <property type="entry name" value="Kinase-like_dom_sf"/>
</dbReference>
<evidence type="ECO:0000256" key="2">
    <source>
        <dbReference type="ARBA" id="ARBA00022527"/>
    </source>
</evidence>
<comment type="catalytic activity">
    <reaction evidence="8">
        <text>L-seryl-[protein] + ATP = O-phospho-L-seryl-[protein] + ADP + H(+)</text>
        <dbReference type="Rhea" id="RHEA:17989"/>
        <dbReference type="Rhea" id="RHEA-COMP:9863"/>
        <dbReference type="Rhea" id="RHEA-COMP:11604"/>
        <dbReference type="ChEBI" id="CHEBI:15378"/>
        <dbReference type="ChEBI" id="CHEBI:29999"/>
        <dbReference type="ChEBI" id="CHEBI:30616"/>
        <dbReference type="ChEBI" id="CHEBI:83421"/>
        <dbReference type="ChEBI" id="CHEBI:456216"/>
        <dbReference type="EC" id="2.7.11.1"/>
    </reaction>
</comment>
<dbReference type="InterPro" id="IPR000719">
    <property type="entry name" value="Prot_kinase_dom"/>
</dbReference>
<reference evidence="11" key="1">
    <citation type="submission" date="2016-04" db="EMBL/GenBank/DDBJ databases">
        <authorList>
            <person name="Evans L.H."/>
            <person name="Alamgir A."/>
            <person name="Owens N."/>
            <person name="Weber N.D."/>
            <person name="Virtaneva K."/>
            <person name="Barbian K."/>
            <person name="Babar A."/>
            <person name="Rosenke K."/>
        </authorList>
    </citation>
    <scope>NUCLEOTIDE SEQUENCE [LARGE SCALE GENOMIC DNA]</scope>
    <source>
        <strain evidence="11">CBS 101.48</strain>
    </source>
</reference>
<dbReference type="GO" id="GO:0004674">
    <property type="term" value="F:protein serine/threonine kinase activity"/>
    <property type="evidence" value="ECO:0007669"/>
    <property type="project" value="UniProtKB-KW"/>
</dbReference>
<evidence type="ECO:0000256" key="1">
    <source>
        <dbReference type="ARBA" id="ARBA00008874"/>
    </source>
</evidence>
<keyword evidence="12" id="KW-1185">Reference proteome</keyword>
<comment type="similarity">
    <text evidence="1">Belongs to the protein kinase superfamily. STE Ser/Thr protein kinase family. STE20 subfamily.</text>
</comment>
<evidence type="ECO:0000256" key="5">
    <source>
        <dbReference type="ARBA" id="ARBA00022777"/>
    </source>
</evidence>
<dbReference type="InterPro" id="IPR050629">
    <property type="entry name" value="STE20/SPS1-PAK"/>
</dbReference>
<gene>
    <name evidence="11" type="primary">ABSGL_04839.1 scaffold 6035</name>
</gene>
<evidence type="ECO:0000313" key="12">
    <source>
        <dbReference type="Proteomes" id="UP000078561"/>
    </source>
</evidence>
<dbReference type="PROSITE" id="PS50011">
    <property type="entry name" value="PROTEIN_KINASE_DOM"/>
    <property type="match status" value="1"/>
</dbReference>
<dbReference type="SMART" id="SM00220">
    <property type="entry name" value="S_TKc"/>
    <property type="match status" value="1"/>
</dbReference>
<keyword evidence="2" id="KW-0723">Serine/threonine-protein kinase</keyword>
<dbReference type="OrthoDB" id="2914378at2759"/>
<feature type="region of interest" description="Disordered" evidence="9">
    <location>
        <begin position="1"/>
        <end position="62"/>
    </location>
</feature>
<evidence type="ECO:0000256" key="8">
    <source>
        <dbReference type="ARBA" id="ARBA00048679"/>
    </source>
</evidence>
<evidence type="ECO:0000313" key="11">
    <source>
        <dbReference type="EMBL" id="SAL99238.1"/>
    </source>
</evidence>
<proteinExistence type="inferred from homology"/>
<sequence>MQHPTTQDAKDAYNKLHQSCSDTTAVPKSASTTTTIAVKRRSLGSLKSLNNKQHTSPSEKPVIWRSPGVCEIPDILGKAYLQPTQPPPKPAIKKQATTPAIVRPPWYPACGSNWTPSPPTPVIKPDETLFEKRLRKAIPKITLTATPKSRFIGSKEIGTGYAYHSTKGDVYFLLISHMSSSCSVNGAVIQVTVRGSNTRLALKRCKLDYDREYRAAIVRELRIMATGHNNLIKLKEAAVYKNEVWIAMDLMQCSVFAVLCCRSLPEEFAIYIARETLNALAYLHTKGFIHRDVKCENLLISHTGEIKLADFGLATSTKHVNQERLGTAKWMAPEVIQEHPYCEKADLWSLGITLIEMMDRVPPHYSTKRDEEVFQKILDEPSPTFNYSYPTIYCTGLVAWLLEENPENRPSAKDVMMELDLHVEQKLLKTSNAQHLSNFVNKTLHRSMPKAKIALTMVTSAQRVKTNSFVRILQVMDAKGIPDECPFNCEYHGPPCCPFLGQPTCLPPCNTLVPCHVTPCPDECKDDCFYPNADRCCPREGQPVCRSELKNPIPSKFTKRSVLEDTSPPSTQTKIDGREICVDMIVPCPPECPNDCEYPIDVPCPLTHKPKCRSTTNADQVAEQVDEWMDLLAQEGKLTLPMKEFLLQSHNLLQWADDQLTTNDTNRPPP</sequence>
<dbReference type="Proteomes" id="UP000078561">
    <property type="component" value="Unassembled WGS sequence"/>
</dbReference>
<dbReference type="GO" id="GO:0005737">
    <property type="term" value="C:cytoplasm"/>
    <property type="evidence" value="ECO:0007669"/>
    <property type="project" value="TreeGrafter"/>
</dbReference>
<keyword evidence="5" id="KW-0418">Kinase</keyword>
<dbReference type="Gene3D" id="3.30.200.20">
    <property type="entry name" value="Phosphorylase Kinase, domain 1"/>
    <property type="match status" value="1"/>
</dbReference>
<dbReference type="PANTHER" id="PTHR48012:SF10">
    <property type="entry name" value="FI20177P1"/>
    <property type="match status" value="1"/>
</dbReference>
<dbReference type="GO" id="GO:0005524">
    <property type="term" value="F:ATP binding"/>
    <property type="evidence" value="ECO:0007669"/>
    <property type="project" value="UniProtKB-KW"/>
</dbReference>
<evidence type="ECO:0000259" key="10">
    <source>
        <dbReference type="PROSITE" id="PS50011"/>
    </source>
</evidence>
<dbReference type="STRING" id="4829.A0A168MUL4"/>
<evidence type="ECO:0000256" key="6">
    <source>
        <dbReference type="ARBA" id="ARBA00022840"/>
    </source>
</evidence>
<organism evidence="11">
    <name type="scientific">Absidia glauca</name>
    <name type="common">Pin mould</name>
    <dbReference type="NCBI Taxonomy" id="4829"/>
    <lineage>
        <taxon>Eukaryota</taxon>
        <taxon>Fungi</taxon>
        <taxon>Fungi incertae sedis</taxon>
        <taxon>Mucoromycota</taxon>
        <taxon>Mucoromycotina</taxon>
        <taxon>Mucoromycetes</taxon>
        <taxon>Mucorales</taxon>
        <taxon>Cunninghamellaceae</taxon>
        <taxon>Absidia</taxon>
    </lineage>
</organism>
<dbReference type="InParanoid" id="A0A168MUL4"/>
<protein>
    <recommendedName>
        <fullName evidence="10">Protein kinase domain-containing protein</fullName>
    </recommendedName>
</protein>
<feature type="compositionally biased region" description="Polar residues" evidence="9">
    <location>
        <begin position="45"/>
        <end position="58"/>
    </location>
</feature>
<evidence type="ECO:0000256" key="4">
    <source>
        <dbReference type="ARBA" id="ARBA00022741"/>
    </source>
</evidence>